<accession>A0A7W8EC44</accession>
<evidence type="ECO:0000313" key="2">
    <source>
        <dbReference type="EMBL" id="MBB5066512.1"/>
    </source>
</evidence>
<comment type="caution">
    <text evidence="2">The sequence shown here is derived from an EMBL/GenBank/DDBJ whole genome shotgun (WGS) entry which is preliminary data.</text>
</comment>
<name>A0A7W8EC44_9BACT</name>
<sequence>MQSVFGTKVSALEPAKRRRSYTRLFLLLGAAAAMPLSVYALNPSVPPGSNFNMTYWELQLPIGSTGDPTTESSSALQNGYENFSYFFTESGDGAMVFKDPGVNCVTTPNSAHCRTELREVNPSDGSPASWSPNAATNRLKATLAVENAGGKTVIGQIHIDDSISSKPVCELYYDSSGNISIGVEQTRSGGDEVLTSLGNVPVGTQFSYEIEYSGNLLKVAINGNFTTLSTFSLDAPNSYFKAGDYGQDAEASDVHFFALTIEH</sequence>
<dbReference type="SUPFAM" id="SSF49899">
    <property type="entry name" value="Concanavalin A-like lectins/glucanases"/>
    <property type="match status" value="1"/>
</dbReference>
<dbReference type="RefSeq" id="WP_184260255.1">
    <property type="nucleotide sequence ID" value="NZ_JACHIO010000029.1"/>
</dbReference>
<evidence type="ECO:0000313" key="3">
    <source>
        <dbReference type="Proteomes" id="UP000584867"/>
    </source>
</evidence>
<organism evidence="2 3">
    <name type="scientific">Granulicella mallensis</name>
    <dbReference type="NCBI Taxonomy" id="940614"/>
    <lineage>
        <taxon>Bacteria</taxon>
        <taxon>Pseudomonadati</taxon>
        <taxon>Acidobacteriota</taxon>
        <taxon>Terriglobia</taxon>
        <taxon>Terriglobales</taxon>
        <taxon>Acidobacteriaceae</taxon>
        <taxon>Granulicella</taxon>
    </lineage>
</organism>
<gene>
    <name evidence="2" type="ORF">HDF15_004892</name>
</gene>
<dbReference type="Gene3D" id="2.60.120.200">
    <property type="match status" value="1"/>
</dbReference>
<protein>
    <recommendedName>
        <fullName evidence="1">Alginate lyase 2 domain-containing protein</fullName>
    </recommendedName>
</protein>
<reference evidence="2 3" key="1">
    <citation type="submission" date="2020-08" db="EMBL/GenBank/DDBJ databases">
        <title>Genomic Encyclopedia of Type Strains, Phase IV (KMG-V): Genome sequencing to study the core and pangenomes of soil and plant-associated prokaryotes.</title>
        <authorList>
            <person name="Whitman W."/>
        </authorList>
    </citation>
    <scope>NUCLEOTIDE SEQUENCE [LARGE SCALE GENOMIC DNA]</scope>
    <source>
        <strain evidence="2 3">X5P3</strain>
    </source>
</reference>
<dbReference type="EMBL" id="JACHIO010000029">
    <property type="protein sequence ID" value="MBB5066512.1"/>
    <property type="molecule type" value="Genomic_DNA"/>
</dbReference>
<dbReference type="InterPro" id="IPR014895">
    <property type="entry name" value="Alginate_lyase_2"/>
</dbReference>
<feature type="domain" description="Alginate lyase 2" evidence="1">
    <location>
        <begin position="51"/>
        <end position="263"/>
    </location>
</feature>
<dbReference type="Proteomes" id="UP000584867">
    <property type="component" value="Unassembled WGS sequence"/>
</dbReference>
<dbReference type="Pfam" id="PF08787">
    <property type="entry name" value="Alginate_lyase2"/>
    <property type="match status" value="1"/>
</dbReference>
<dbReference type="InterPro" id="IPR013320">
    <property type="entry name" value="ConA-like_dom_sf"/>
</dbReference>
<evidence type="ECO:0000259" key="1">
    <source>
        <dbReference type="Pfam" id="PF08787"/>
    </source>
</evidence>
<proteinExistence type="predicted"/>
<dbReference type="AlphaFoldDB" id="A0A7W8EC44"/>